<evidence type="ECO:0000256" key="2">
    <source>
        <dbReference type="SAM" id="SignalP"/>
    </source>
</evidence>
<protein>
    <submittedName>
        <fullName evidence="3">Uncharacterized protein</fullName>
    </submittedName>
</protein>
<gene>
    <name evidence="3" type="ORF">SAMN04488090_4246</name>
</gene>
<feature type="signal peptide" evidence="2">
    <location>
        <begin position="1"/>
        <end position="19"/>
    </location>
</feature>
<dbReference type="EMBL" id="FNGS01000009">
    <property type="protein sequence ID" value="SDM79367.1"/>
    <property type="molecule type" value="Genomic_DNA"/>
</dbReference>
<reference evidence="3 4" key="1">
    <citation type="submission" date="2016-10" db="EMBL/GenBank/DDBJ databases">
        <authorList>
            <person name="de Groot N.N."/>
        </authorList>
    </citation>
    <scope>NUCLEOTIDE SEQUENCE [LARGE SCALE GENOMIC DNA]</scope>
    <source>
        <strain evidence="3 4">DSM 21668</strain>
    </source>
</reference>
<dbReference type="AlphaFoldDB" id="A0A1G9W568"/>
<sequence>MRFYLCLWVFFLSLAKVSAATLWVENNCTLERNTSTIMPAYQTCLKVRYVEGPGIEPHWETQSGEDQAPQDSGVSSYSDDGLLISAPCRLAVLILRPVSESTPYAFHYQSVDSLLVPPPPRAG</sequence>
<keyword evidence="4" id="KW-1185">Reference proteome</keyword>
<keyword evidence="2" id="KW-0732">Signal</keyword>
<organism evidence="3 4">
    <name type="scientific">Siphonobacter aquaeclarae</name>
    <dbReference type="NCBI Taxonomy" id="563176"/>
    <lineage>
        <taxon>Bacteria</taxon>
        <taxon>Pseudomonadati</taxon>
        <taxon>Bacteroidota</taxon>
        <taxon>Cytophagia</taxon>
        <taxon>Cytophagales</taxon>
        <taxon>Cytophagaceae</taxon>
        <taxon>Siphonobacter</taxon>
    </lineage>
</organism>
<dbReference type="STRING" id="563176.SAMN04488090_4246"/>
<evidence type="ECO:0000313" key="3">
    <source>
        <dbReference type="EMBL" id="SDM79367.1"/>
    </source>
</evidence>
<evidence type="ECO:0000256" key="1">
    <source>
        <dbReference type="SAM" id="MobiDB-lite"/>
    </source>
</evidence>
<dbReference type="Proteomes" id="UP000198901">
    <property type="component" value="Unassembled WGS sequence"/>
</dbReference>
<feature type="region of interest" description="Disordered" evidence="1">
    <location>
        <begin position="56"/>
        <end position="77"/>
    </location>
</feature>
<proteinExistence type="predicted"/>
<name>A0A1G9W568_9BACT</name>
<accession>A0A1G9W568</accession>
<feature type="compositionally biased region" description="Polar residues" evidence="1">
    <location>
        <begin position="60"/>
        <end position="77"/>
    </location>
</feature>
<evidence type="ECO:0000313" key="4">
    <source>
        <dbReference type="Proteomes" id="UP000198901"/>
    </source>
</evidence>
<feature type="chain" id="PRO_5011736158" evidence="2">
    <location>
        <begin position="20"/>
        <end position="123"/>
    </location>
</feature>